<organism evidence="2 3">
    <name type="scientific">Plakobranchus ocellatus</name>
    <dbReference type="NCBI Taxonomy" id="259542"/>
    <lineage>
        <taxon>Eukaryota</taxon>
        <taxon>Metazoa</taxon>
        <taxon>Spiralia</taxon>
        <taxon>Lophotrochozoa</taxon>
        <taxon>Mollusca</taxon>
        <taxon>Gastropoda</taxon>
        <taxon>Heterobranchia</taxon>
        <taxon>Euthyneura</taxon>
        <taxon>Panpulmonata</taxon>
        <taxon>Sacoglossa</taxon>
        <taxon>Placobranchoidea</taxon>
        <taxon>Plakobranchidae</taxon>
        <taxon>Plakobranchus</taxon>
    </lineage>
</organism>
<proteinExistence type="predicted"/>
<sequence length="121" mass="12914">MKIAQAANWFARILKATAAVSISFCLLFVSSLSTKRSSQALRPSSSRGPGGGARTRDRMSATVVSHNQPAKAIAAVRGWKQPCLMIVCSDVRFVPSPYQRDLRLSGLLLDRGVGGGGSKPR</sequence>
<dbReference type="Proteomes" id="UP000735302">
    <property type="component" value="Unassembled WGS sequence"/>
</dbReference>
<evidence type="ECO:0000313" key="2">
    <source>
        <dbReference type="EMBL" id="GFO07884.1"/>
    </source>
</evidence>
<feature type="region of interest" description="Disordered" evidence="1">
    <location>
        <begin position="34"/>
        <end position="64"/>
    </location>
</feature>
<name>A0AAV4ANF9_9GAST</name>
<evidence type="ECO:0008006" key="4">
    <source>
        <dbReference type="Google" id="ProtNLM"/>
    </source>
</evidence>
<accession>A0AAV4ANF9</accession>
<keyword evidence="3" id="KW-1185">Reference proteome</keyword>
<evidence type="ECO:0000313" key="3">
    <source>
        <dbReference type="Proteomes" id="UP000735302"/>
    </source>
</evidence>
<reference evidence="2 3" key="1">
    <citation type="journal article" date="2021" name="Elife">
        <title>Chloroplast acquisition without the gene transfer in kleptoplastic sea slugs, Plakobranchus ocellatus.</title>
        <authorList>
            <person name="Maeda T."/>
            <person name="Takahashi S."/>
            <person name="Yoshida T."/>
            <person name="Shimamura S."/>
            <person name="Takaki Y."/>
            <person name="Nagai Y."/>
            <person name="Toyoda A."/>
            <person name="Suzuki Y."/>
            <person name="Arimoto A."/>
            <person name="Ishii H."/>
            <person name="Satoh N."/>
            <person name="Nishiyama T."/>
            <person name="Hasebe M."/>
            <person name="Maruyama T."/>
            <person name="Minagawa J."/>
            <person name="Obokata J."/>
            <person name="Shigenobu S."/>
        </authorList>
    </citation>
    <scope>NUCLEOTIDE SEQUENCE [LARGE SCALE GENOMIC DNA]</scope>
</reference>
<protein>
    <recommendedName>
        <fullName evidence="4">Carbonic anhydrase</fullName>
    </recommendedName>
</protein>
<dbReference type="AlphaFoldDB" id="A0AAV4ANF9"/>
<evidence type="ECO:0000256" key="1">
    <source>
        <dbReference type="SAM" id="MobiDB-lite"/>
    </source>
</evidence>
<comment type="caution">
    <text evidence="2">The sequence shown here is derived from an EMBL/GenBank/DDBJ whole genome shotgun (WGS) entry which is preliminary data.</text>
</comment>
<dbReference type="EMBL" id="BLXT01003924">
    <property type="protein sequence ID" value="GFO07884.1"/>
    <property type="molecule type" value="Genomic_DNA"/>
</dbReference>
<gene>
    <name evidence="2" type="ORF">PoB_003438900</name>
</gene>